<comment type="caution">
    <text evidence="2">The sequence shown here is derived from an EMBL/GenBank/DDBJ whole genome shotgun (WGS) entry which is preliminary data.</text>
</comment>
<evidence type="ECO:0000313" key="2">
    <source>
        <dbReference type="EMBL" id="GIQ85432.1"/>
    </source>
</evidence>
<organism evidence="2 3">
    <name type="scientific">Kipferlia bialata</name>
    <dbReference type="NCBI Taxonomy" id="797122"/>
    <lineage>
        <taxon>Eukaryota</taxon>
        <taxon>Metamonada</taxon>
        <taxon>Carpediemonas-like organisms</taxon>
        <taxon>Kipferlia</taxon>
    </lineage>
</organism>
<dbReference type="Proteomes" id="UP000265618">
    <property type="component" value="Unassembled WGS sequence"/>
</dbReference>
<feature type="region of interest" description="Disordered" evidence="1">
    <location>
        <begin position="1"/>
        <end position="79"/>
    </location>
</feature>
<proteinExistence type="predicted"/>
<keyword evidence="3" id="KW-1185">Reference proteome</keyword>
<protein>
    <submittedName>
        <fullName evidence="2">Uncharacterized protein</fullName>
    </submittedName>
</protein>
<reference evidence="2 3" key="1">
    <citation type="journal article" date="2018" name="PLoS ONE">
        <title>The draft genome of Kipferlia bialata reveals reductive genome evolution in fornicate parasites.</title>
        <authorList>
            <person name="Tanifuji G."/>
            <person name="Takabayashi S."/>
            <person name="Kume K."/>
            <person name="Takagi M."/>
            <person name="Nakayama T."/>
            <person name="Kamikawa R."/>
            <person name="Inagaki Y."/>
            <person name="Hashimoto T."/>
        </authorList>
    </citation>
    <scope>NUCLEOTIDE SEQUENCE [LARGE SCALE GENOMIC DNA]</scope>
    <source>
        <strain evidence="2">NY0173</strain>
    </source>
</reference>
<feature type="region of interest" description="Disordered" evidence="1">
    <location>
        <begin position="179"/>
        <end position="209"/>
    </location>
</feature>
<dbReference type="AlphaFoldDB" id="A0A9K3CZI8"/>
<evidence type="ECO:0000256" key="1">
    <source>
        <dbReference type="SAM" id="MobiDB-lite"/>
    </source>
</evidence>
<accession>A0A9K3CZI8</accession>
<feature type="non-terminal residue" evidence="2">
    <location>
        <position position="278"/>
    </location>
</feature>
<feature type="compositionally biased region" description="Basic and acidic residues" evidence="1">
    <location>
        <begin position="41"/>
        <end position="55"/>
    </location>
</feature>
<dbReference type="EMBL" id="BDIP01001935">
    <property type="protein sequence ID" value="GIQ85432.1"/>
    <property type="molecule type" value="Genomic_DNA"/>
</dbReference>
<name>A0A9K3CZI8_9EUKA</name>
<sequence>PIILDPTSISAAIAEEEDEAQTEDIVSRFMPGVMSEAIATDADKSERDRESERETSSSTPAGRSGRHRRGRGQDDKDDADSMIAKLRSVDAIDVAEGATLANMDQTTLDAMYDAIVNRRCGSAELLTLLTEWHSSFCDAWLGLAVAFPARLGTEPAQKVIDPASLVMLSLAAKGMVEQSKLDAKEGRPVPYKTKSRTVNRSNPIPALFDPETTIPGSAYMSSTQGPMAEFVEGVPASYDFKEVTGDLSGQPVHSVRVGVPYERMAETDDQDKHQERRR</sequence>
<evidence type="ECO:0000313" key="3">
    <source>
        <dbReference type="Proteomes" id="UP000265618"/>
    </source>
</evidence>
<gene>
    <name evidence="2" type="ORF">KIPB_007096</name>
</gene>